<evidence type="ECO:0000256" key="3">
    <source>
        <dbReference type="ARBA" id="ARBA00022729"/>
    </source>
</evidence>
<evidence type="ECO:0000256" key="5">
    <source>
        <dbReference type="ARBA" id="ARBA00023136"/>
    </source>
</evidence>
<evidence type="ECO:0008006" key="9">
    <source>
        <dbReference type="Google" id="ProtNLM"/>
    </source>
</evidence>
<dbReference type="Gene3D" id="3.80.10.10">
    <property type="entry name" value="Ribonuclease Inhibitor"/>
    <property type="match status" value="3"/>
</dbReference>
<dbReference type="STRING" id="4072.A0A2G2YAY0"/>
<keyword evidence="2" id="KW-0433">Leucine-rich repeat</keyword>
<proteinExistence type="predicted"/>
<keyword evidence="5" id="KW-0472">Membrane</keyword>
<keyword evidence="4" id="KW-0677">Repeat</keyword>
<name>A0A2G2YAY0_CAPAN</name>
<keyword evidence="3" id="KW-0732">Signal</keyword>
<accession>A0A2G2YAY0</accession>
<dbReference type="EMBL" id="AYRZ02000012">
    <property type="protein sequence ID" value="PHT66915.1"/>
    <property type="molecule type" value="Genomic_DNA"/>
</dbReference>
<dbReference type="PANTHER" id="PTHR48006:SF39">
    <property type="entry name" value="PROTEIN KINASE DOMAIN-CONTAINING PROTEIN"/>
    <property type="match status" value="1"/>
</dbReference>
<keyword evidence="8" id="KW-1185">Reference proteome</keyword>
<organism evidence="7 8">
    <name type="scientific">Capsicum annuum</name>
    <name type="common">Capsicum pepper</name>
    <dbReference type="NCBI Taxonomy" id="4072"/>
    <lineage>
        <taxon>Eukaryota</taxon>
        <taxon>Viridiplantae</taxon>
        <taxon>Streptophyta</taxon>
        <taxon>Embryophyta</taxon>
        <taxon>Tracheophyta</taxon>
        <taxon>Spermatophyta</taxon>
        <taxon>Magnoliopsida</taxon>
        <taxon>eudicotyledons</taxon>
        <taxon>Gunneridae</taxon>
        <taxon>Pentapetalae</taxon>
        <taxon>asterids</taxon>
        <taxon>lamiids</taxon>
        <taxon>Solanales</taxon>
        <taxon>Solanaceae</taxon>
        <taxon>Solanoideae</taxon>
        <taxon>Capsiceae</taxon>
        <taxon>Capsicum</taxon>
    </lineage>
</organism>
<keyword evidence="6" id="KW-0325">Glycoprotein</keyword>
<dbReference type="FunFam" id="3.80.10.10:FF:000041">
    <property type="entry name" value="LRR receptor-like serine/threonine-protein kinase ERECTA"/>
    <property type="match status" value="1"/>
</dbReference>
<comment type="subcellular location">
    <subcellularLocation>
        <location evidence="1">Membrane</location>
        <topology evidence="1">Single-pass type I membrane protein</topology>
    </subcellularLocation>
</comment>
<evidence type="ECO:0000256" key="1">
    <source>
        <dbReference type="ARBA" id="ARBA00004479"/>
    </source>
</evidence>
<dbReference type="Gramene" id="PHT66915">
    <property type="protein sequence ID" value="PHT66915"/>
    <property type="gene ID" value="T459_31340"/>
</dbReference>
<dbReference type="OMA" id="IYPAICK"/>
<evidence type="ECO:0000256" key="2">
    <source>
        <dbReference type="ARBA" id="ARBA00022614"/>
    </source>
</evidence>
<dbReference type="InterPro" id="IPR032675">
    <property type="entry name" value="LRR_dom_sf"/>
</dbReference>
<dbReference type="Pfam" id="PF13516">
    <property type="entry name" value="LRR_6"/>
    <property type="match status" value="2"/>
</dbReference>
<gene>
    <name evidence="7" type="ORF">T459_31340</name>
</gene>
<sequence length="334" mass="37547">MSRDCCSWDGVICNEMTGHVIELNLGYGGLVGVINSTSSLFQLSHLQRLDLSMNNFSNSHISPEFDTFSSLTHLDLSWSYFSGLFGTISESIFHLPNLETLDLSENDQLNGYFPKTKWNSSASLMKLDLNYVNFSDNLPKSLGYLTSVHSLSLAYCNLRGRIPESLSNLTRIKSLYLQYNSLNGTIPSGCSIRMFSLLSLSHLDLRHNHFSGQLAYFKSNTILSKNQLQGHLPNSIQNLVNLTDLHLLSNNFSDNVDVSFFSDLRHLSYLDLSYNRISLTNENKVKCTLPGSLVSIRLAACGVRELEFLKSAKQLFYLDLSNNKIQEPLCKDLS</sequence>
<evidence type="ECO:0000256" key="4">
    <source>
        <dbReference type="ARBA" id="ARBA00022737"/>
    </source>
</evidence>
<dbReference type="Proteomes" id="UP000222542">
    <property type="component" value="Unassembled WGS sequence"/>
</dbReference>
<reference evidence="7 8" key="2">
    <citation type="journal article" date="2017" name="Genome Biol.">
        <title>New reference genome sequences of hot pepper reveal the massive evolution of plant disease-resistance genes by retroduplication.</title>
        <authorList>
            <person name="Kim S."/>
            <person name="Park J."/>
            <person name="Yeom S.I."/>
            <person name="Kim Y.M."/>
            <person name="Seo E."/>
            <person name="Kim K.T."/>
            <person name="Kim M.S."/>
            <person name="Lee J.M."/>
            <person name="Cheong K."/>
            <person name="Shin H.S."/>
            <person name="Kim S.B."/>
            <person name="Han K."/>
            <person name="Lee J."/>
            <person name="Park M."/>
            <person name="Lee H.A."/>
            <person name="Lee H.Y."/>
            <person name="Lee Y."/>
            <person name="Oh S."/>
            <person name="Lee J.H."/>
            <person name="Choi E."/>
            <person name="Choi E."/>
            <person name="Lee S.E."/>
            <person name="Jeon J."/>
            <person name="Kim H."/>
            <person name="Choi G."/>
            <person name="Song H."/>
            <person name="Lee J."/>
            <person name="Lee S.C."/>
            <person name="Kwon J.K."/>
            <person name="Lee H.Y."/>
            <person name="Koo N."/>
            <person name="Hong Y."/>
            <person name="Kim R.W."/>
            <person name="Kang W.H."/>
            <person name="Huh J.H."/>
            <person name="Kang B.C."/>
            <person name="Yang T.J."/>
            <person name="Lee Y.H."/>
            <person name="Bennetzen J.L."/>
            <person name="Choi D."/>
        </authorList>
    </citation>
    <scope>NUCLEOTIDE SEQUENCE [LARGE SCALE GENOMIC DNA]</scope>
    <source>
        <strain evidence="8">cv. CM334</strain>
    </source>
</reference>
<reference evidence="7 8" key="1">
    <citation type="journal article" date="2014" name="Nat. Genet.">
        <title>Genome sequence of the hot pepper provides insights into the evolution of pungency in Capsicum species.</title>
        <authorList>
            <person name="Kim S."/>
            <person name="Park M."/>
            <person name="Yeom S.I."/>
            <person name="Kim Y.M."/>
            <person name="Lee J.M."/>
            <person name="Lee H.A."/>
            <person name="Seo E."/>
            <person name="Choi J."/>
            <person name="Cheong K."/>
            <person name="Kim K.T."/>
            <person name="Jung K."/>
            <person name="Lee G.W."/>
            <person name="Oh S.K."/>
            <person name="Bae C."/>
            <person name="Kim S.B."/>
            <person name="Lee H.Y."/>
            <person name="Kim S.Y."/>
            <person name="Kim M.S."/>
            <person name="Kang B.C."/>
            <person name="Jo Y.D."/>
            <person name="Yang H.B."/>
            <person name="Jeong H.J."/>
            <person name="Kang W.H."/>
            <person name="Kwon J.K."/>
            <person name="Shin C."/>
            <person name="Lim J.Y."/>
            <person name="Park J.H."/>
            <person name="Huh J.H."/>
            <person name="Kim J.S."/>
            <person name="Kim B.D."/>
            <person name="Cohen O."/>
            <person name="Paran I."/>
            <person name="Suh M.C."/>
            <person name="Lee S.B."/>
            <person name="Kim Y.K."/>
            <person name="Shin Y."/>
            <person name="Noh S.J."/>
            <person name="Park J."/>
            <person name="Seo Y.S."/>
            <person name="Kwon S.Y."/>
            <person name="Kim H.A."/>
            <person name="Park J.M."/>
            <person name="Kim H.J."/>
            <person name="Choi S.B."/>
            <person name="Bosland P.W."/>
            <person name="Reeves G."/>
            <person name="Jo S.H."/>
            <person name="Lee B.W."/>
            <person name="Cho H.T."/>
            <person name="Choi H.S."/>
            <person name="Lee M.S."/>
            <person name="Yu Y."/>
            <person name="Do Choi Y."/>
            <person name="Park B.S."/>
            <person name="van Deynze A."/>
            <person name="Ashrafi H."/>
            <person name="Hill T."/>
            <person name="Kim W.T."/>
            <person name="Pai H.S."/>
            <person name="Ahn H.K."/>
            <person name="Yeam I."/>
            <person name="Giovannoni J.J."/>
            <person name="Rose J.K."/>
            <person name="Sorensen I."/>
            <person name="Lee S.J."/>
            <person name="Kim R.W."/>
            <person name="Choi I.Y."/>
            <person name="Choi B.S."/>
            <person name="Lim J.S."/>
            <person name="Lee Y.H."/>
            <person name="Choi D."/>
        </authorList>
    </citation>
    <scope>NUCLEOTIDE SEQUENCE [LARGE SCALE GENOMIC DNA]</scope>
    <source>
        <strain evidence="8">cv. CM334</strain>
    </source>
</reference>
<evidence type="ECO:0000313" key="7">
    <source>
        <dbReference type="EMBL" id="PHT66915.1"/>
    </source>
</evidence>
<dbReference type="SUPFAM" id="SSF52058">
    <property type="entry name" value="L domain-like"/>
    <property type="match status" value="1"/>
</dbReference>
<evidence type="ECO:0000313" key="8">
    <source>
        <dbReference type="Proteomes" id="UP000222542"/>
    </source>
</evidence>
<dbReference type="InterPro" id="IPR001611">
    <property type="entry name" value="Leu-rich_rpt"/>
</dbReference>
<dbReference type="Pfam" id="PF00560">
    <property type="entry name" value="LRR_1"/>
    <property type="match status" value="3"/>
</dbReference>
<dbReference type="AlphaFoldDB" id="A0A2G2YAY0"/>
<protein>
    <recommendedName>
        <fullName evidence="9">Leucine-rich repeat-containing N-terminal plant-type domain-containing protein</fullName>
    </recommendedName>
</protein>
<dbReference type="GO" id="GO:0016020">
    <property type="term" value="C:membrane"/>
    <property type="evidence" value="ECO:0007669"/>
    <property type="project" value="UniProtKB-SubCell"/>
</dbReference>
<comment type="caution">
    <text evidence="7">The sequence shown here is derived from an EMBL/GenBank/DDBJ whole genome shotgun (WGS) entry which is preliminary data.</text>
</comment>
<evidence type="ECO:0000256" key="6">
    <source>
        <dbReference type="ARBA" id="ARBA00023180"/>
    </source>
</evidence>
<dbReference type="PANTHER" id="PTHR48006">
    <property type="entry name" value="LEUCINE-RICH REPEAT-CONTAINING PROTEIN DDB_G0281931-RELATED"/>
    <property type="match status" value="1"/>
</dbReference>
<dbReference type="InterPro" id="IPR051824">
    <property type="entry name" value="LRR_Rcpt-Like_S/T_Kinase"/>
</dbReference>